<dbReference type="SUPFAM" id="SSF53850">
    <property type="entry name" value="Periplasmic binding protein-like II"/>
    <property type="match status" value="1"/>
</dbReference>
<protein>
    <submittedName>
        <fullName evidence="6">DNA-binding transcriptional LysR family regulator</fullName>
    </submittedName>
</protein>
<dbReference type="GO" id="GO:0003677">
    <property type="term" value="F:DNA binding"/>
    <property type="evidence" value="ECO:0007669"/>
    <property type="project" value="UniProtKB-KW"/>
</dbReference>
<accession>A0ABS4TS00</accession>
<dbReference type="RefSeq" id="WP_209644167.1">
    <property type="nucleotide sequence ID" value="NZ_JAGINW010000001.1"/>
</dbReference>
<dbReference type="PROSITE" id="PS50931">
    <property type="entry name" value="HTH_LYSR"/>
    <property type="match status" value="1"/>
</dbReference>
<dbReference type="InterPro" id="IPR036388">
    <property type="entry name" value="WH-like_DNA-bd_sf"/>
</dbReference>
<comment type="caution">
    <text evidence="6">The sequence shown here is derived from an EMBL/GenBank/DDBJ whole genome shotgun (WGS) entry which is preliminary data.</text>
</comment>
<dbReference type="Gene3D" id="1.10.10.10">
    <property type="entry name" value="Winged helix-like DNA-binding domain superfamily/Winged helix DNA-binding domain"/>
    <property type="match status" value="1"/>
</dbReference>
<sequence>MYDVRRLRLLRELSYRGTLAAVAEALGLNPSSVSHQLTVLEREVGVRLLEPAGRGVRLTAAAQVLVEHTEAILLELERAEAAIAATHTEVSGVVRLATFQTAAHALMPAAVANLATSYPRLDIELTHIDAEHALSALVARDFDLVLHEEYPGAPVPPVTGVTVEQLATDPMLLATPADADVTTIEQTAGQPWAMEPADTRAGTWARAVCRAAGFEPQVRYESSDVPLHRHLVRHGLATALLPRLALTAEEPGIRLSALPDAPQRAIMLAFRTGSRTNPAITAVINVLKADTTSA</sequence>
<evidence type="ECO:0000313" key="6">
    <source>
        <dbReference type="EMBL" id="MBP2327190.1"/>
    </source>
</evidence>
<dbReference type="SUPFAM" id="SSF46785">
    <property type="entry name" value="Winged helix' DNA-binding domain"/>
    <property type="match status" value="1"/>
</dbReference>
<name>A0ABS4TS00_9PSEU</name>
<evidence type="ECO:0000256" key="1">
    <source>
        <dbReference type="ARBA" id="ARBA00009437"/>
    </source>
</evidence>
<dbReference type="PANTHER" id="PTHR30346">
    <property type="entry name" value="TRANSCRIPTIONAL DUAL REGULATOR HCAR-RELATED"/>
    <property type="match status" value="1"/>
</dbReference>
<evidence type="ECO:0000256" key="3">
    <source>
        <dbReference type="ARBA" id="ARBA00023125"/>
    </source>
</evidence>
<dbReference type="EMBL" id="JAGINW010000001">
    <property type="protein sequence ID" value="MBP2327190.1"/>
    <property type="molecule type" value="Genomic_DNA"/>
</dbReference>
<evidence type="ECO:0000256" key="4">
    <source>
        <dbReference type="ARBA" id="ARBA00023163"/>
    </source>
</evidence>
<feature type="domain" description="HTH lysR-type" evidence="5">
    <location>
        <begin position="1"/>
        <end position="59"/>
    </location>
</feature>
<evidence type="ECO:0000313" key="7">
    <source>
        <dbReference type="Proteomes" id="UP001519332"/>
    </source>
</evidence>
<reference evidence="6 7" key="1">
    <citation type="submission" date="2021-03" db="EMBL/GenBank/DDBJ databases">
        <title>Sequencing the genomes of 1000 actinobacteria strains.</title>
        <authorList>
            <person name="Klenk H.-P."/>
        </authorList>
    </citation>
    <scope>NUCLEOTIDE SEQUENCE [LARGE SCALE GENOMIC DNA]</scope>
    <source>
        <strain evidence="6 7">DSM 46670</strain>
    </source>
</reference>
<keyword evidence="7" id="KW-1185">Reference proteome</keyword>
<keyword evidence="3 6" id="KW-0238">DNA-binding</keyword>
<proteinExistence type="inferred from homology"/>
<dbReference type="Pfam" id="PF00126">
    <property type="entry name" value="HTH_1"/>
    <property type="match status" value="1"/>
</dbReference>
<evidence type="ECO:0000256" key="2">
    <source>
        <dbReference type="ARBA" id="ARBA00023015"/>
    </source>
</evidence>
<dbReference type="InterPro" id="IPR005119">
    <property type="entry name" value="LysR_subst-bd"/>
</dbReference>
<dbReference type="Pfam" id="PF03466">
    <property type="entry name" value="LysR_substrate"/>
    <property type="match status" value="1"/>
</dbReference>
<dbReference type="InterPro" id="IPR000847">
    <property type="entry name" value="LysR_HTH_N"/>
</dbReference>
<gene>
    <name evidence="6" type="ORF">JOF56_007575</name>
</gene>
<dbReference type="InterPro" id="IPR036390">
    <property type="entry name" value="WH_DNA-bd_sf"/>
</dbReference>
<dbReference type="Gene3D" id="3.40.190.10">
    <property type="entry name" value="Periplasmic binding protein-like II"/>
    <property type="match status" value="2"/>
</dbReference>
<comment type="similarity">
    <text evidence="1">Belongs to the LysR transcriptional regulatory family.</text>
</comment>
<keyword evidence="4" id="KW-0804">Transcription</keyword>
<keyword evidence="2" id="KW-0805">Transcription regulation</keyword>
<dbReference type="Proteomes" id="UP001519332">
    <property type="component" value="Unassembled WGS sequence"/>
</dbReference>
<organism evidence="6 7">
    <name type="scientific">Kibdelosporangium banguiense</name>
    <dbReference type="NCBI Taxonomy" id="1365924"/>
    <lineage>
        <taxon>Bacteria</taxon>
        <taxon>Bacillati</taxon>
        <taxon>Actinomycetota</taxon>
        <taxon>Actinomycetes</taxon>
        <taxon>Pseudonocardiales</taxon>
        <taxon>Pseudonocardiaceae</taxon>
        <taxon>Kibdelosporangium</taxon>
    </lineage>
</organism>
<dbReference type="PANTHER" id="PTHR30346:SF29">
    <property type="entry name" value="LYSR SUBSTRATE-BINDING"/>
    <property type="match status" value="1"/>
</dbReference>
<evidence type="ECO:0000259" key="5">
    <source>
        <dbReference type="PROSITE" id="PS50931"/>
    </source>
</evidence>